<dbReference type="EMBL" id="VTWT01000008">
    <property type="protein sequence ID" value="KAA9331139.1"/>
    <property type="molecule type" value="Genomic_DNA"/>
</dbReference>
<dbReference type="RefSeq" id="WP_150904662.1">
    <property type="nucleotide sequence ID" value="NZ_VTWT01000008.1"/>
</dbReference>
<reference evidence="2 3" key="1">
    <citation type="submission" date="2019-09" db="EMBL/GenBank/DDBJ databases">
        <title>Genome sequence of Adhaeribacter sp. M2.</title>
        <authorList>
            <person name="Srinivasan S."/>
        </authorList>
    </citation>
    <scope>NUCLEOTIDE SEQUENCE [LARGE SCALE GENOMIC DNA]</scope>
    <source>
        <strain evidence="2 3">M2</strain>
    </source>
</reference>
<comment type="caution">
    <text evidence="2">The sequence shown here is derived from an EMBL/GenBank/DDBJ whole genome shotgun (WGS) entry which is preliminary data.</text>
</comment>
<keyword evidence="3" id="KW-1185">Reference proteome</keyword>
<dbReference type="AlphaFoldDB" id="A0A5N1ITB6"/>
<gene>
    <name evidence="2" type="ORF">F0P94_14685</name>
</gene>
<dbReference type="PANTHER" id="PTHR34585">
    <property type="match status" value="1"/>
</dbReference>
<dbReference type="InterPro" id="IPR009061">
    <property type="entry name" value="DNA-bd_dom_put_sf"/>
</dbReference>
<accession>A0A5N1ITB6</accession>
<dbReference type="Pfam" id="PF12728">
    <property type="entry name" value="HTH_17"/>
    <property type="match status" value="1"/>
</dbReference>
<organism evidence="2 3">
    <name type="scientific">Adhaeribacter soli</name>
    <dbReference type="NCBI Taxonomy" id="2607655"/>
    <lineage>
        <taxon>Bacteria</taxon>
        <taxon>Pseudomonadati</taxon>
        <taxon>Bacteroidota</taxon>
        <taxon>Cytophagia</taxon>
        <taxon>Cytophagales</taxon>
        <taxon>Hymenobacteraceae</taxon>
        <taxon>Adhaeribacter</taxon>
    </lineage>
</organism>
<dbReference type="PANTHER" id="PTHR34585:SF22">
    <property type="entry name" value="HELIX-TURN-HELIX DOMAIN-CONTAINING PROTEIN"/>
    <property type="match status" value="1"/>
</dbReference>
<name>A0A5N1ITB6_9BACT</name>
<proteinExistence type="predicted"/>
<dbReference type="SUPFAM" id="SSF46955">
    <property type="entry name" value="Putative DNA-binding domain"/>
    <property type="match status" value="1"/>
</dbReference>
<dbReference type="InterPro" id="IPR041657">
    <property type="entry name" value="HTH_17"/>
</dbReference>
<evidence type="ECO:0000259" key="1">
    <source>
        <dbReference type="Pfam" id="PF12728"/>
    </source>
</evidence>
<evidence type="ECO:0000313" key="3">
    <source>
        <dbReference type="Proteomes" id="UP000326570"/>
    </source>
</evidence>
<dbReference type="Proteomes" id="UP000326570">
    <property type="component" value="Unassembled WGS sequence"/>
</dbReference>
<evidence type="ECO:0000313" key="2">
    <source>
        <dbReference type="EMBL" id="KAA9331139.1"/>
    </source>
</evidence>
<feature type="domain" description="Helix-turn-helix" evidence="1">
    <location>
        <begin position="36"/>
        <end position="84"/>
    </location>
</feature>
<sequence>MGAFFITADSADQFFKKLDSIEKAIKALPVSASETWLDNEQALKELKVSKRTLQNWRDSGIIAFSQIGHKIYYRQSDIDVMLLKHYNQSFKPP</sequence>
<protein>
    <submittedName>
        <fullName evidence="2">Helix-turn-helix domain-containing protein</fullName>
    </submittedName>
</protein>